<organism evidence="14 15">
    <name type="scientific">Janibacter alkaliphilus</name>
    <dbReference type="NCBI Taxonomy" id="1069963"/>
    <lineage>
        <taxon>Bacteria</taxon>
        <taxon>Bacillati</taxon>
        <taxon>Actinomycetota</taxon>
        <taxon>Actinomycetes</taxon>
        <taxon>Micrococcales</taxon>
        <taxon>Intrasporangiaceae</taxon>
        <taxon>Janibacter</taxon>
    </lineage>
</organism>
<dbReference type="GO" id="GO:0046872">
    <property type="term" value="F:metal ion binding"/>
    <property type="evidence" value="ECO:0007669"/>
    <property type="project" value="UniProtKB-KW"/>
</dbReference>
<dbReference type="PANTHER" id="PTHR11669:SF0">
    <property type="entry name" value="PROTEIN STICHEL-LIKE 2"/>
    <property type="match status" value="1"/>
</dbReference>
<evidence type="ECO:0000256" key="12">
    <source>
        <dbReference type="SAM" id="MobiDB-lite"/>
    </source>
</evidence>
<sequence length="778" mass="79948">MSTALYRRYRPETFADVIGQEHVTEPLMQALRTGRVNHAYLFSGPRGCGKTTSARILARCLNCEQGPTPEPCGTCDSCVALARSGPGTVDVIEIDAASHGGVDDARDLRERASYGPAQSRYKIYIIDEAHMVTPQGFNALLKIVEEPPEHVKFVFATTEPEKVIGTIRSRTHHYPFRLVPPSRLQDYMEQLCAAEGIEVQPGVLSFVVRSGGGSVRDSLSVLDQLIAGSDERGLTYDRAAALLGFTDGELLDATVTAFAAGDAPGVFDAIDRVVETGLDPRRFVEDLLERFRDLILVAASPEGARAILRALPSDQVDRMRQQASSFGPASLTRAADIVNAGLTEMTGATSPRLQLELIAARVLLPGAAGESGHAARLDRLERRLDVGGVPSGGPQPAPASRQAPTQQPPAQQAPAQPAPAPQPAPRSEPEHSAPASAEPSGTAAQAAGPVGPAAPGPGRDPRPEEPGDAGPGSEHQPAPDGGPSARDQAPDETSSPAAPATAAPAGIDVEALRRSWPDVLGRIYQMRRATWTFLSEHAQVLSFDGQQLTLGIATVGLANAFRNGSHAEVVRQALIDALGVDARVQGIPVDDQPPAAAPARAPRPQPSAGPASETSSGPGAPSGPSPSGSSQSGTAPSGAGRPGSGLGAGPGPDAATALGAGSPAATGSSSGAPRPDWSSTPSDPGSAPAWATAPRGPAEPEQTADAASGPDPTSGPESPVGPSRREQVAAEAGPGAQPSSDDDDQQGTSRDDVDVIEAGEAGEAVVERVLGGTVVEED</sequence>
<evidence type="ECO:0000256" key="1">
    <source>
        <dbReference type="ARBA" id="ARBA00006360"/>
    </source>
</evidence>
<dbReference type="InterPro" id="IPR012763">
    <property type="entry name" value="DNA_pol_III_sug/sutau_N"/>
</dbReference>
<dbReference type="GO" id="GO:0009360">
    <property type="term" value="C:DNA polymerase III complex"/>
    <property type="evidence" value="ECO:0007669"/>
    <property type="project" value="InterPro"/>
</dbReference>
<evidence type="ECO:0000256" key="6">
    <source>
        <dbReference type="ARBA" id="ARBA00022741"/>
    </source>
</evidence>
<dbReference type="AlphaFoldDB" id="A0A852WZK3"/>
<dbReference type="CDD" id="cd18137">
    <property type="entry name" value="HLD_clamp_pol_III_gamma_tau"/>
    <property type="match status" value="1"/>
</dbReference>
<feature type="region of interest" description="Disordered" evidence="12">
    <location>
        <begin position="587"/>
        <end position="778"/>
    </location>
</feature>
<keyword evidence="9 11" id="KW-0239">DNA-directed DNA polymerase</keyword>
<evidence type="ECO:0000256" key="11">
    <source>
        <dbReference type="RuleBase" id="RU364063"/>
    </source>
</evidence>
<evidence type="ECO:0000256" key="5">
    <source>
        <dbReference type="ARBA" id="ARBA00022723"/>
    </source>
</evidence>
<dbReference type="EC" id="2.7.7.7" evidence="11"/>
<dbReference type="InterPro" id="IPR027417">
    <property type="entry name" value="P-loop_NTPase"/>
</dbReference>
<keyword evidence="15" id="KW-1185">Reference proteome</keyword>
<evidence type="ECO:0000313" key="14">
    <source>
        <dbReference type="EMBL" id="NYG36039.1"/>
    </source>
</evidence>
<reference evidence="14 15" key="1">
    <citation type="submission" date="2020-07" db="EMBL/GenBank/DDBJ databases">
        <title>Sequencing the genomes of 1000 actinobacteria strains.</title>
        <authorList>
            <person name="Klenk H.-P."/>
        </authorList>
    </citation>
    <scope>NUCLEOTIDE SEQUENCE [LARGE SCALE GENOMIC DNA]</scope>
    <source>
        <strain evidence="14 15">DSM 24723</strain>
    </source>
</reference>
<keyword evidence="6 11" id="KW-0547">Nucleotide-binding</keyword>
<comment type="caution">
    <text evidence="14">The sequence shown here is derived from an EMBL/GenBank/DDBJ whole genome shotgun (WGS) entry which is preliminary data.</text>
</comment>
<dbReference type="GO" id="GO:0006261">
    <property type="term" value="P:DNA-templated DNA replication"/>
    <property type="evidence" value="ECO:0007669"/>
    <property type="project" value="TreeGrafter"/>
</dbReference>
<comment type="subunit">
    <text evidence="11">DNA polymerase III contains a core (composed of alpha, epsilon and theta chains) that associates with a tau subunit. This core dimerizes to form the POLIII' complex. PolIII' associates with the gamma complex (composed of gamma, delta, delta', psi and chi chains) and with the beta chain to form the complete DNA polymerase III complex.</text>
</comment>
<dbReference type="RefSeq" id="WP_179461607.1">
    <property type="nucleotide sequence ID" value="NZ_JACBZX010000001.1"/>
</dbReference>
<evidence type="ECO:0000313" key="15">
    <source>
        <dbReference type="Proteomes" id="UP000592181"/>
    </source>
</evidence>
<feature type="compositionally biased region" description="Low complexity" evidence="12">
    <location>
        <begin position="625"/>
        <end position="639"/>
    </location>
</feature>
<protein>
    <recommendedName>
        <fullName evidence="11">DNA polymerase III subunit gamma/tau</fullName>
        <ecNumber evidence="11">2.7.7.7</ecNumber>
    </recommendedName>
</protein>
<feature type="compositionally biased region" description="Low complexity" evidence="12">
    <location>
        <begin position="608"/>
        <end position="619"/>
    </location>
</feature>
<dbReference type="Gene3D" id="1.10.8.60">
    <property type="match status" value="1"/>
</dbReference>
<dbReference type="PANTHER" id="PTHR11669">
    <property type="entry name" value="REPLICATION FACTOR C / DNA POLYMERASE III GAMMA-TAU SUBUNIT"/>
    <property type="match status" value="1"/>
</dbReference>
<dbReference type="GO" id="GO:0003677">
    <property type="term" value="F:DNA binding"/>
    <property type="evidence" value="ECO:0007669"/>
    <property type="project" value="InterPro"/>
</dbReference>
<dbReference type="NCBIfam" id="TIGR02397">
    <property type="entry name" value="dnaX_nterm"/>
    <property type="match status" value="1"/>
</dbReference>
<evidence type="ECO:0000256" key="10">
    <source>
        <dbReference type="ARBA" id="ARBA00049244"/>
    </source>
</evidence>
<accession>A0A852WZK3</accession>
<dbReference type="Pfam" id="PF12169">
    <property type="entry name" value="DNA_pol3_gamma3"/>
    <property type="match status" value="1"/>
</dbReference>
<feature type="compositionally biased region" description="Low complexity" evidence="12">
    <location>
        <begin position="651"/>
        <end position="673"/>
    </location>
</feature>
<dbReference type="InterPro" id="IPR003593">
    <property type="entry name" value="AAA+_ATPase"/>
</dbReference>
<evidence type="ECO:0000259" key="13">
    <source>
        <dbReference type="SMART" id="SM00382"/>
    </source>
</evidence>
<feature type="compositionally biased region" description="Low complexity" evidence="12">
    <location>
        <begin position="493"/>
        <end position="505"/>
    </location>
</feature>
<dbReference type="NCBIfam" id="NF005846">
    <property type="entry name" value="PRK07764.1-6"/>
    <property type="match status" value="1"/>
</dbReference>
<dbReference type="SMART" id="SM00382">
    <property type="entry name" value="AAA"/>
    <property type="match status" value="1"/>
</dbReference>
<evidence type="ECO:0000256" key="8">
    <source>
        <dbReference type="ARBA" id="ARBA00022840"/>
    </source>
</evidence>
<dbReference type="InterPro" id="IPR008921">
    <property type="entry name" value="DNA_pol3_clamp-load_cplx_C"/>
</dbReference>
<dbReference type="Pfam" id="PF22608">
    <property type="entry name" value="DNAX_ATPase_lid"/>
    <property type="match status" value="1"/>
</dbReference>
<dbReference type="Proteomes" id="UP000592181">
    <property type="component" value="Unassembled WGS sequence"/>
</dbReference>
<feature type="compositionally biased region" description="Low complexity" evidence="12">
    <location>
        <begin position="398"/>
        <end position="415"/>
    </location>
</feature>
<dbReference type="CDD" id="cd00009">
    <property type="entry name" value="AAA"/>
    <property type="match status" value="1"/>
</dbReference>
<feature type="compositionally biased region" description="Low complexity" evidence="12">
    <location>
        <begin position="756"/>
        <end position="772"/>
    </location>
</feature>
<dbReference type="GO" id="GO:0005524">
    <property type="term" value="F:ATP binding"/>
    <property type="evidence" value="ECO:0007669"/>
    <property type="project" value="UniProtKB-KW"/>
</dbReference>
<dbReference type="SUPFAM" id="SSF52540">
    <property type="entry name" value="P-loop containing nucleoside triphosphate hydrolases"/>
    <property type="match status" value="1"/>
</dbReference>
<evidence type="ECO:0000256" key="4">
    <source>
        <dbReference type="ARBA" id="ARBA00022705"/>
    </source>
</evidence>
<keyword evidence="4 11" id="KW-0235">DNA replication</keyword>
<feature type="compositionally biased region" description="Pro residues" evidence="12">
    <location>
        <begin position="416"/>
        <end position="426"/>
    </location>
</feature>
<keyword evidence="3 11" id="KW-0548">Nucleotidyltransferase</keyword>
<gene>
    <name evidence="11" type="primary">dnaX</name>
    <name evidence="14" type="ORF">BJY28_000508</name>
</gene>
<name>A0A852WZK3_9MICO</name>
<comment type="catalytic activity">
    <reaction evidence="10 11">
        <text>DNA(n) + a 2'-deoxyribonucleoside 5'-triphosphate = DNA(n+1) + diphosphate</text>
        <dbReference type="Rhea" id="RHEA:22508"/>
        <dbReference type="Rhea" id="RHEA-COMP:17339"/>
        <dbReference type="Rhea" id="RHEA-COMP:17340"/>
        <dbReference type="ChEBI" id="CHEBI:33019"/>
        <dbReference type="ChEBI" id="CHEBI:61560"/>
        <dbReference type="ChEBI" id="CHEBI:173112"/>
        <dbReference type="EC" id="2.7.7.7"/>
    </reaction>
</comment>
<dbReference type="FunFam" id="3.40.50.300:FF:000014">
    <property type="entry name" value="DNA polymerase III subunit gamma/tau"/>
    <property type="match status" value="1"/>
</dbReference>
<evidence type="ECO:0000256" key="9">
    <source>
        <dbReference type="ARBA" id="ARBA00022932"/>
    </source>
</evidence>
<feature type="region of interest" description="Disordered" evidence="12">
    <location>
        <begin position="385"/>
        <end position="505"/>
    </location>
</feature>
<keyword evidence="8 11" id="KW-0067">ATP-binding</keyword>
<feature type="compositionally biased region" description="Gly residues" evidence="12">
    <location>
        <begin position="640"/>
        <end position="650"/>
    </location>
</feature>
<comment type="function">
    <text evidence="11">DNA polymerase III is a complex, multichain enzyme responsible for most of the replicative synthesis in bacteria. This DNA polymerase also exhibits 3' to 5' exonuclease activity.</text>
</comment>
<dbReference type="InterPro" id="IPR022754">
    <property type="entry name" value="DNA_pol_III_gamma-3"/>
</dbReference>
<keyword evidence="7" id="KW-0862">Zinc</keyword>
<keyword evidence="5" id="KW-0479">Metal-binding</keyword>
<dbReference type="Gene3D" id="3.40.50.300">
    <property type="entry name" value="P-loop containing nucleotide triphosphate hydrolases"/>
    <property type="match status" value="1"/>
</dbReference>
<evidence type="ECO:0000256" key="2">
    <source>
        <dbReference type="ARBA" id="ARBA00022679"/>
    </source>
</evidence>
<dbReference type="InterPro" id="IPR045085">
    <property type="entry name" value="HLD_clamp_pol_III_gamma_tau"/>
</dbReference>
<comment type="similarity">
    <text evidence="1 11">Belongs to the DnaX/STICHEL family.</text>
</comment>
<dbReference type="GO" id="GO:0003887">
    <property type="term" value="F:DNA-directed DNA polymerase activity"/>
    <property type="evidence" value="ECO:0007669"/>
    <property type="project" value="UniProtKB-KW"/>
</dbReference>
<keyword evidence="2 11" id="KW-0808">Transferase</keyword>
<dbReference type="Gene3D" id="1.20.272.10">
    <property type="match status" value="1"/>
</dbReference>
<evidence type="ECO:0000256" key="3">
    <source>
        <dbReference type="ARBA" id="ARBA00022695"/>
    </source>
</evidence>
<dbReference type="Pfam" id="PF13177">
    <property type="entry name" value="DNA_pol3_delta2"/>
    <property type="match status" value="1"/>
</dbReference>
<evidence type="ECO:0000256" key="7">
    <source>
        <dbReference type="ARBA" id="ARBA00022833"/>
    </source>
</evidence>
<dbReference type="InterPro" id="IPR050238">
    <property type="entry name" value="DNA_Rep/Repair_Clamp_Loader"/>
</dbReference>
<dbReference type="EMBL" id="JACBZX010000001">
    <property type="protein sequence ID" value="NYG36039.1"/>
    <property type="molecule type" value="Genomic_DNA"/>
</dbReference>
<dbReference type="SUPFAM" id="SSF48019">
    <property type="entry name" value="post-AAA+ oligomerization domain-like"/>
    <property type="match status" value="1"/>
</dbReference>
<feature type="compositionally biased region" description="Low complexity" evidence="12">
    <location>
        <begin position="441"/>
        <end position="457"/>
    </location>
</feature>
<proteinExistence type="inferred from homology"/>
<feature type="domain" description="AAA+ ATPase" evidence="13">
    <location>
        <begin position="36"/>
        <end position="180"/>
    </location>
</feature>